<organism evidence="1 2">
    <name type="scientific">Microthyrium microscopicum</name>
    <dbReference type="NCBI Taxonomy" id="703497"/>
    <lineage>
        <taxon>Eukaryota</taxon>
        <taxon>Fungi</taxon>
        <taxon>Dikarya</taxon>
        <taxon>Ascomycota</taxon>
        <taxon>Pezizomycotina</taxon>
        <taxon>Dothideomycetes</taxon>
        <taxon>Dothideomycetes incertae sedis</taxon>
        <taxon>Microthyriales</taxon>
        <taxon>Microthyriaceae</taxon>
        <taxon>Microthyrium</taxon>
    </lineage>
</organism>
<sequence length="146" mass="15744">MNWNSKAAPTGPKFDSGAEQDRYGSFFGLGSDGLARIRKAATYQGVGAEQDRYGSHFSLDSKQVRKAADSVLQSGRSAVHKDITNGNHWLGYDGRQVMKGLLNTGGVGAEQERYGAHFGVDSANVRKFGHRVADGIEKNDGVEHMG</sequence>
<reference evidence="1" key="1">
    <citation type="journal article" date="2020" name="Stud. Mycol.">
        <title>101 Dothideomycetes genomes: a test case for predicting lifestyles and emergence of pathogens.</title>
        <authorList>
            <person name="Haridas S."/>
            <person name="Albert R."/>
            <person name="Binder M."/>
            <person name="Bloem J."/>
            <person name="Labutti K."/>
            <person name="Salamov A."/>
            <person name="Andreopoulos B."/>
            <person name="Baker S."/>
            <person name="Barry K."/>
            <person name="Bills G."/>
            <person name="Bluhm B."/>
            <person name="Cannon C."/>
            <person name="Castanera R."/>
            <person name="Culley D."/>
            <person name="Daum C."/>
            <person name="Ezra D."/>
            <person name="Gonzalez J."/>
            <person name="Henrissat B."/>
            <person name="Kuo A."/>
            <person name="Liang C."/>
            <person name="Lipzen A."/>
            <person name="Lutzoni F."/>
            <person name="Magnuson J."/>
            <person name="Mondo S."/>
            <person name="Nolan M."/>
            <person name="Ohm R."/>
            <person name="Pangilinan J."/>
            <person name="Park H.-J."/>
            <person name="Ramirez L."/>
            <person name="Alfaro M."/>
            <person name="Sun H."/>
            <person name="Tritt A."/>
            <person name="Yoshinaga Y."/>
            <person name="Zwiers L.-H."/>
            <person name="Turgeon B."/>
            <person name="Goodwin S."/>
            <person name="Spatafora J."/>
            <person name="Crous P."/>
            <person name="Grigoriev I."/>
        </authorList>
    </citation>
    <scope>NUCLEOTIDE SEQUENCE</scope>
    <source>
        <strain evidence="1">CBS 115976</strain>
    </source>
</reference>
<gene>
    <name evidence="1" type="ORF">BT63DRAFT_237567</name>
</gene>
<evidence type="ECO:0000313" key="2">
    <source>
        <dbReference type="Proteomes" id="UP000799302"/>
    </source>
</evidence>
<evidence type="ECO:0000313" key="1">
    <source>
        <dbReference type="EMBL" id="KAF2670413.1"/>
    </source>
</evidence>
<dbReference type="Proteomes" id="UP000799302">
    <property type="component" value="Unassembled WGS sequence"/>
</dbReference>
<dbReference type="AlphaFoldDB" id="A0A6A6UG56"/>
<dbReference type="OrthoDB" id="67965at2759"/>
<proteinExistence type="predicted"/>
<protein>
    <submittedName>
        <fullName evidence="1">Uncharacterized protein</fullName>
    </submittedName>
</protein>
<dbReference type="EMBL" id="MU004234">
    <property type="protein sequence ID" value="KAF2670413.1"/>
    <property type="molecule type" value="Genomic_DNA"/>
</dbReference>
<accession>A0A6A6UG56</accession>
<keyword evidence="2" id="KW-1185">Reference proteome</keyword>
<name>A0A6A6UG56_9PEZI</name>